<dbReference type="GO" id="GO:0140664">
    <property type="term" value="F:ATP-dependent DNA damage sensor activity"/>
    <property type="evidence" value="ECO:0007669"/>
    <property type="project" value="InterPro"/>
</dbReference>
<sequence length="223" mass="25228">MNPHTIRVLEYDKILNRLAAFCAFDGGGELATSLLPSDDLRTINDWMEQTSEACRLLDQKTDIYFGGVYDLRALVARSERGSILVPTELVEIRTTLMRARTLRNTLTRLSRQFPRLADIAFSIEPCEHVIGEISRCINDRAEVVDSASSDLGRIRSQLRVAQDRLLSTLDRLVQNTEIIPFLQESIVTQRQGRYVIPVRSEYKAQVQGIVHDQSASGATFFIE</sequence>
<keyword evidence="1" id="KW-0540">Nuclease</keyword>
<accession>A0A6B1G1H8</accession>
<gene>
    <name evidence="1" type="ORF">F4148_16700</name>
</gene>
<dbReference type="GO" id="GO:0030983">
    <property type="term" value="F:mismatched DNA binding"/>
    <property type="evidence" value="ECO:0007669"/>
    <property type="project" value="InterPro"/>
</dbReference>
<proteinExistence type="predicted"/>
<feature type="non-terminal residue" evidence="1">
    <location>
        <position position="223"/>
    </location>
</feature>
<dbReference type="InterPro" id="IPR036187">
    <property type="entry name" value="DNA_mismatch_repair_MutS_sf"/>
</dbReference>
<name>A0A6B1G1H8_9CHLR</name>
<dbReference type="GO" id="GO:0005524">
    <property type="term" value="F:ATP binding"/>
    <property type="evidence" value="ECO:0007669"/>
    <property type="project" value="InterPro"/>
</dbReference>
<dbReference type="GO" id="GO:0004519">
    <property type="term" value="F:endonuclease activity"/>
    <property type="evidence" value="ECO:0007669"/>
    <property type="project" value="UniProtKB-KW"/>
</dbReference>
<dbReference type="PANTHER" id="PTHR48466">
    <property type="entry name" value="OS10G0509000 PROTEIN-RELATED"/>
    <property type="match status" value="1"/>
</dbReference>
<keyword evidence="1" id="KW-0378">Hydrolase</keyword>
<dbReference type="Gene3D" id="1.10.1420.10">
    <property type="match status" value="1"/>
</dbReference>
<comment type="caution">
    <text evidence="1">The sequence shown here is derived from an EMBL/GenBank/DDBJ whole genome shotgun (WGS) entry which is preliminary data.</text>
</comment>
<keyword evidence="1" id="KW-0255">Endonuclease</keyword>
<dbReference type="AlphaFoldDB" id="A0A6B1G1H8"/>
<dbReference type="SUPFAM" id="SSF48334">
    <property type="entry name" value="DNA repair protein MutS, domain III"/>
    <property type="match status" value="1"/>
</dbReference>
<dbReference type="GO" id="GO:0006298">
    <property type="term" value="P:mismatch repair"/>
    <property type="evidence" value="ECO:0007669"/>
    <property type="project" value="InterPro"/>
</dbReference>
<reference evidence="1" key="1">
    <citation type="submission" date="2019-09" db="EMBL/GenBank/DDBJ databases">
        <title>Characterisation of the sponge microbiome using genome-centric metagenomics.</title>
        <authorList>
            <person name="Engelberts J.P."/>
            <person name="Robbins S.J."/>
            <person name="De Goeij J.M."/>
            <person name="Aranda M."/>
            <person name="Bell S.C."/>
            <person name="Webster N.S."/>
        </authorList>
    </citation>
    <scope>NUCLEOTIDE SEQUENCE</scope>
    <source>
        <strain evidence="1">SB0675_bin_29</strain>
    </source>
</reference>
<dbReference type="InterPro" id="IPR045076">
    <property type="entry name" value="MutS"/>
</dbReference>
<dbReference type="PANTHER" id="PTHR48466:SF2">
    <property type="entry name" value="OS10G0509000 PROTEIN"/>
    <property type="match status" value="1"/>
</dbReference>
<dbReference type="EMBL" id="VYDA01000591">
    <property type="protein sequence ID" value="MYH63313.1"/>
    <property type="molecule type" value="Genomic_DNA"/>
</dbReference>
<evidence type="ECO:0000313" key="1">
    <source>
        <dbReference type="EMBL" id="MYH63313.1"/>
    </source>
</evidence>
<protein>
    <submittedName>
        <fullName evidence="1">Endonuclease MutS2</fullName>
    </submittedName>
</protein>
<organism evidence="1">
    <name type="scientific">Caldilineaceae bacterium SB0675_bin_29</name>
    <dbReference type="NCBI Taxonomy" id="2605266"/>
    <lineage>
        <taxon>Bacteria</taxon>
        <taxon>Bacillati</taxon>
        <taxon>Chloroflexota</taxon>
        <taxon>Caldilineae</taxon>
        <taxon>Caldilineales</taxon>
        <taxon>Caldilineaceae</taxon>
    </lineage>
</organism>